<dbReference type="AlphaFoldDB" id="A0A3N0X3N2"/>
<organism evidence="2 3">
    <name type="scientific">Epilithonimonas hominis</name>
    <dbReference type="NCBI Taxonomy" id="420404"/>
    <lineage>
        <taxon>Bacteria</taxon>
        <taxon>Pseudomonadati</taxon>
        <taxon>Bacteroidota</taxon>
        <taxon>Flavobacteriia</taxon>
        <taxon>Flavobacteriales</taxon>
        <taxon>Weeksellaceae</taxon>
        <taxon>Chryseobacterium group</taxon>
        <taxon>Epilithonimonas</taxon>
    </lineage>
</organism>
<keyword evidence="1" id="KW-0175">Coiled coil</keyword>
<sequence length="339" mass="40254">MKKFNIFYSWQSDLNLRLNNYYIKDCIVKALKELKQDFKLELRLDRDTKNTTGSPDIVQTIFDKIDICNIFIADVSIVNKNIFNIGRKTPNPNVLVELGYALKTLGKERVILIINNSFCKIDDLPFDIRQNRITQYTLSKTKEIKHSNNLKDTLKKALKDIILNYESIEKQINKNENRQHDLKIFENFKNEFDEVLLKEILEFIPTNLRTNQYYYNYLDKIANFADNSDNKYIDEDLNIKFKEFIKSINAMNSLCAITMIFDEYPGTRYEEESPDAAESEIIAIQRSQRYLVSKECYDDDWTAFNQNRNKIQQELNDASDLIYRTFDSFRMEIKRKLFI</sequence>
<reference evidence="3" key="2">
    <citation type="submission" date="2018-11" db="EMBL/GenBank/DDBJ databases">
        <title>Proposal to divide the Flavobacteriaceae and reorganize its genera based on Amino Acid Identity values calculated from whole genome sequences.</title>
        <authorList>
            <person name="Nicholson A.C."/>
            <person name="Gulvik C.A."/>
            <person name="Whitney A.M."/>
            <person name="Humrighouse B.W."/>
            <person name="Bell M."/>
            <person name="Holmes B."/>
            <person name="Steigerwalt A."/>
            <person name="Villarma A."/>
            <person name="Sheth M."/>
            <person name="Batra D."/>
            <person name="Pryor J."/>
            <person name="Bernardet J.-F."/>
            <person name="Hugo C."/>
            <person name="Kampfer P."/>
            <person name="Newman J."/>
            <person name="Mcquiston J."/>
        </authorList>
    </citation>
    <scope>NUCLEOTIDE SEQUENCE [LARGE SCALE GENOMIC DNA]</scope>
    <source>
        <strain evidence="3">DSM 22165</strain>
    </source>
</reference>
<protein>
    <recommendedName>
        <fullName evidence="4">CD-NTase-associated protein 12/Pycsar effector protein TIR domain-containing protein</fullName>
    </recommendedName>
</protein>
<reference evidence="3" key="1">
    <citation type="submission" date="2018-11" db="EMBL/GenBank/DDBJ databases">
        <title>Proposal to divide the Flavobacteriaceae and reorganize its genera based on Amino Acid Identity values calculated from whole genome sequences.</title>
        <authorList>
            <person name="Nicholson A.C."/>
            <person name="Gulvik C.A."/>
            <person name="Whitney A.M."/>
            <person name="Humrighouse B.W."/>
            <person name="Bell M."/>
            <person name="Holmes B."/>
            <person name="Steigerwalt A."/>
            <person name="Villarma A."/>
            <person name="Sheth M."/>
            <person name="Batra D."/>
            <person name="Pryor J."/>
            <person name="Bernardet J.-F."/>
            <person name="Hugo C."/>
            <person name="Kampfer P."/>
            <person name="Newman J."/>
            <person name="Mcquiston J.R."/>
        </authorList>
    </citation>
    <scope>NUCLEOTIDE SEQUENCE [LARGE SCALE GENOMIC DNA]</scope>
    <source>
        <strain evidence="3">DSM 22165</strain>
    </source>
</reference>
<evidence type="ECO:0000256" key="1">
    <source>
        <dbReference type="SAM" id="Coils"/>
    </source>
</evidence>
<proteinExistence type="predicted"/>
<dbReference type="EMBL" id="RJTU01000079">
    <property type="protein sequence ID" value="ROI11997.1"/>
    <property type="molecule type" value="Genomic_DNA"/>
</dbReference>
<feature type="coiled-coil region" evidence="1">
    <location>
        <begin position="151"/>
        <end position="178"/>
    </location>
</feature>
<evidence type="ECO:0000313" key="2">
    <source>
        <dbReference type="EMBL" id="ROI11997.1"/>
    </source>
</evidence>
<gene>
    <name evidence="2" type="ORF">EGH73_12815</name>
</gene>
<dbReference type="Proteomes" id="UP000267623">
    <property type="component" value="Unassembled WGS sequence"/>
</dbReference>
<name>A0A3N0X3N2_9FLAO</name>
<evidence type="ECO:0000313" key="3">
    <source>
        <dbReference type="Proteomes" id="UP000267623"/>
    </source>
</evidence>
<dbReference type="RefSeq" id="WP_123282169.1">
    <property type="nucleotide sequence ID" value="NZ_DAMBVG010000006.1"/>
</dbReference>
<comment type="caution">
    <text evidence="2">The sequence shown here is derived from an EMBL/GenBank/DDBJ whole genome shotgun (WGS) entry which is preliminary data.</text>
</comment>
<evidence type="ECO:0008006" key="4">
    <source>
        <dbReference type="Google" id="ProtNLM"/>
    </source>
</evidence>
<accession>A0A3N0X3N2</accession>